<dbReference type="RefSeq" id="WP_245719673.1">
    <property type="nucleotide sequence ID" value="NZ_FMTT01000020.1"/>
</dbReference>
<protein>
    <submittedName>
        <fullName evidence="1">Uncharacterized protein</fullName>
    </submittedName>
</protein>
<reference evidence="2" key="1">
    <citation type="submission" date="2016-10" db="EMBL/GenBank/DDBJ databases">
        <authorList>
            <person name="Varghese N."/>
            <person name="Submissions S."/>
        </authorList>
    </citation>
    <scope>NUCLEOTIDE SEQUENCE [LARGE SCALE GENOMIC DNA]</scope>
    <source>
        <strain evidence="2">CGMCC 1.8946</strain>
    </source>
</reference>
<dbReference type="AlphaFoldDB" id="A0A1G4RXA8"/>
<organism evidence="1 2">
    <name type="scientific">Paenibacillus tianmuensis</name>
    <dbReference type="NCBI Taxonomy" id="624147"/>
    <lineage>
        <taxon>Bacteria</taxon>
        <taxon>Bacillati</taxon>
        <taxon>Bacillota</taxon>
        <taxon>Bacilli</taxon>
        <taxon>Bacillales</taxon>
        <taxon>Paenibacillaceae</taxon>
        <taxon>Paenibacillus</taxon>
    </lineage>
</organism>
<name>A0A1G4RXA8_9BACL</name>
<evidence type="ECO:0000313" key="2">
    <source>
        <dbReference type="Proteomes" id="UP000198601"/>
    </source>
</evidence>
<proteinExistence type="predicted"/>
<evidence type="ECO:0000313" key="1">
    <source>
        <dbReference type="EMBL" id="SCW61371.1"/>
    </source>
</evidence>
<accession>A0A1G4RXA8</accession>
<keyword evidence="2" id="KW-1185">Reference proteome</keyword>
<sequence length="78" mass="8967">MTHEATTKSGTMRRIDELNDVQMTKWTSEELHYHQRVMSDLSPWLNAQGTAMLGQVIHEIEHRGSERFRGEDAPATNT</sequence>
<dbReference type="Proteomes" id="UP000198601">
    <property type="component" value="Unassembled WGS sequence"/>
</dbReference>
<gene>
    <name evidence="1" type="ORF">SAMN04487970_102067</name>
</gene>
<dbReference type="STRING" id="624147.SAMN04487970_102067"/>
<dbReference type="EMBL" id="FMTT01000020">
    <property type="protein sequence ID" value="SCW61371.1"/>
    <property type="molecule type" value="Genomic_DNA"/>
</dbReference>